<keyword evidence="4" id="KW-1185">Reference proteome</keyword>
<dbReference type="InterPro" id="IPR002938">
    <property type="entry name" value="FAD-bd"/>
</dbReference>
<evidence type="ECO:0000313" key="3">
    <source>
        <dbReference type="EMBL" id="SDI02657.1"/>
    </source>
</evidence>
<sequence length="373" mass="39367">MPEVLIVGGGPVGLFTAILLAQAGVDVEVLERRTERSPHSRAIGIHPPALAALEQAGVVDQLLLAGVKIPGGVARSLGRTVAELSFERLPGRHRYVLATPQEQTERILSERLAALSPAALRRGETVTAVHDLGNEVLTVTGSGAHRSALLIGADGARSTVRDAAGIRAVVHPYPDAYVMGDFPDTTTDGSTAALYLEPDGIVESFPLPGSIRRWVVRMPSLVPDPTAGTVAGLVTERTGVSVDTLHNTMLSSFAVRRRIADRFVQGRIVLVGDAAHEVSPIGGQGMNLGWLDAARLVPLVVASLAGTDVGLGLRRFNEERRRAALAAARQAHINMILGRPLPGPVLAARNRLMGGMAGVPKVHDAVARTFTMH</sequence>
<dbReference type="PANTHER" id="PTHR43476:SF3">
    <property type="entry name" value="FAD-BINDING MONOOXYGENASE"/>
    <property type="match status" value="1"/>
</dbReference>
<evidence type="ECO:0000256" key="1">
    <source>
        <dbReference type="ARBA" id="ARBA00023002"/>
    </source>
</evidence>
<name>A0A1G8H7M1_9MICC</name>
<dbReference type="PRINTS" id="PR00420">
    <property type="entry name" value="RNGMNOXGNASE"/>
</dbReference>
<dbReference type="SUPFAM" id="SSF51905">
    <property type="entry name" value="FAD/NAD(P)-binding domain"/>
    <property type="match status" value="1"/>
</dbReference>
<dbReference type="STRING" id="335973.SAMN04488693_105104"/>
<dbReference type="Gene3D" id="3.50.50.60">
    <property type="entry name" value="FAD/NAD(P)-binding domain"/>
    <property type="match status" value="1"/>
</dbReference>
<proteinExistence type="predicted"/>
<accession>A0A1G8H7M1</accession>
<dbReference type="EMBL" id="FNDT01000005">
    <property type="protein sequence ID" value="SDI02657.1"/>
    <property type="molecule type" value="Genomic_DNA"/>
</dbReference>
<feature type="domain" description="FAD-binding" evidence="2">
    <location>
        <begin position="3"/>
        <end position="330"/>
    </location>
</feature>
<dbReference type="AlphaFoldDB" id="A0A1G8H7M1"/>
<reference evidence="3 4" key="1">
    <citation type="submission" date="2016-10" db="EMBL/GenBank/DDBJ databases">
        <authorList>
            <person name="de Groot N.N."/>
        </authorList>
    </citation>
    <scope>NUCLEOTIDE SEQUENCE [LARGE SCALE GENOMIC DNA]</scope>
    <source>
        <strain evidence="3 4">NP_1H</strain>
    </source>
</reference>
<gene>
    <name evidence="3" type="ORF">SAMN04488693_105104</name>
</gene>
<organism evidence="3 4">
    <name type="scientific">Arthrobacter subterraneus</name>
    <dbReference type="NCBI Taxonomy" id="335973"/>
    <lineage>
        <taxon>Bacteria</taxon>
        <taxon>Bacillati</taxon>
        <taxon>Actinomycetota</taxon>
        <taxon>Actinomycetes</taxon>
        <taxon>Micrococcales</taxon>
        <taxon>Micrococcaceae</taxon>
        <taxon>Arthrobacter</taxon>
    </lineage>
</organism>
<evidence type="ECO:0000313" key="4">
    <source>
        <dbReference type="Proteomes" id="UP000199258"/>
    </source>
</evidence>
<dbReference type="Pfam" id="PF01494">
    <property type="entry name" value="FAD_binding_3"/>
    <property type="match status" value="1"/>
</dbReference>
<dbReference type="Gene3D" id="3.30.70.2450">
    <property type="match status" value="1"/>
</dbReference>
<dbReference type="GO" id="GO:0019622">
    <property type="term" value="P:3-(3-hydroxy)phenylpropionate catabolic process"/>
    <property type="evidence" value="ECO:0007669"/>
    <property type="project" value="TreeGrafter"/>
</dbReference>
<dbReference type="GO" id="GO:0008688">
    <property type="term" value="F:3-(3-hydroxyphenyl)propionate hydroxylase activity"/>
    <property type="evidence" value="ECO:0007669"/>
    <property type="project" value="TreeGrafter"/>
</dbReference>
<dbReference type="OrthoDB" id="4246007at2"/>
<dbReference type="InterPro" id="IPR050631">
    <property type="entry name" value="PheA/TfdB_FAD_monoxygenase"/>
</dbReference>
<protein>
    <submittedName>
        <fullName evidence="3">2-polyprenyl-6-methoxyphenol hydroxylase</fullName>
    </submittedName>
</protein>
<evidence type="ECO:0000259" key="2">
    <source>
        <dbReference type="Pfam" id="PF01494"/>
    </source>
</evidence>
<dbReference type="Proteomes" id="UP000199258">
    <property type="component" value="Unassembled WGS sequence"/>
</dbReference>
<dbReference type="PANTHER" id="PTHR43476">
    <property type="entry name" value="3-(3-HYDROXY-PHENYL)PROPIONATE/3-HYDROXYCINNAMIC ACID HYDROXYLASE"/>
    <property type="match status" value="1"/>
</dbReference>
<keyword evidence="1" id="KW-0560">Oxidoreductase</keyword>
<dbReference type="GO" id="GO:0071949">
    <property type="term" value="F:FAD binding"/>
    <property type="evidence" value="ECO:0007669"/>
    <property type="project" value="InterPro"/>
</dbReference>
<dbReference type="InterPro" id="IPR036188">
    <property type="entry name" value="FAD/NAD-bd_sf"/>
</dbReference>